<reference evidence="6 7" key="1">
    <citation type="journal article" date="2024" name="G3 (Bethesda)">
        <title>Genome assembly of Hibiscus sabdariffa L. provides insights into metabolisms of medicinal natural products.</title>
        <authorList>
            <person name="Kim T."/>
        </authorList>
    </citation>
    <scope>NUCLEOTIDE SEQUENCE [LARGE SCALE GENOMIC DNA]</scope>
    <source>
        <strain evidence="6">TK-2024</strain>
        <tissue evidence="6">Old leaves</tissue>
    </source>
</reference>
<dbReference type="InterPro" id="IPR020472">
    <property type="entry name" value="WD40_PAC1"/>
</dbReference>
<dbReference type="InterPro" id="IPR019775">
    <property type="entry name" value="WD40_repeat_CS"/>
</dbReference>
<proteinExistence type="predicted"/>
<feature type="repeat" description="WD" evidence="3">
    <location>
        <begin position="382"/>
        <end position="414"/>
    </location>
</feature>
<dbReference type="InterPro" id="IPR001680">
    <property type="entry name" value="WD40_rpt"/>
</dbReference>
<keyword evidence="2" id="KW-0677">Repeat</keyword>
<evidence type="ECO:0000313" key="6">
    <source>
        <dbReference type="EMBL" id="KAK9018920.1"/>
    </source>
</evidence>
<evidence type="ECO:0000259" key="5">
    <source>
        <dbReference type="SMART" id="SM00500"/>
    </source>
</evidence>
<sequence>MDGIDMKDIIFEPPDFLKFLSHSPHHTTVASTTFPPFSFLHPNHSLIFCNFSLPGSMEVDDDNSPSTSIAVPDGETTVSTADDDSIQLVQPMAPPVVTPTVVPPIAPIRAAVPAAVPSIAAIPAFPPPLVGNTLASLPGRPPVLKRPVSQNGEVKTGDSDSDHEDDGRATGGEYEISEESRLVRERQEKAMQDLLMKRRAAALAVPTNDMAVRTRLRRLGEPITLFGEREMERRERLRMIMAKLDSEGQLEKLMKAHEEEEAAISAKAEDIEEDITYPFYTYGPKELLDARIDIAKYSIVKAAARLQRARRKRDDPDEDMDAEIDWALRQAGDLVLDCSEIGDDRPLSGCSFSLDGKLLATCSLSGVAKLWSMPRVSKVSALKGHTERATDVTFSPVHDHLATASADRTAKLWSPDGSLLKTFEGHLDRLARIAFHPSGKYLGTTSFDKTWRLWDVDSGVELLLQEGHSRSVYGIAFHQDGSLAASCGLDALARVWDLRTGKSILALEGHVKPVLGVSFSPNGYHLATGGEDNTCRIWDLRKKKSLYIIPAHSNLISQVKFEPQEGYYLVTSSYDMTAKVWSGRDFKPVKTLPGHEAKVTASDISGDGRYIVTVSHDRTIKLWTAGNTGKENDMDMDMD</sequence>
<dbReference type="SMART" id="SM00500">
    <property type="entry name" value="SFM"/>
    <property type="match status" value="1"/>
</dbReference>
<dbReference type="InterPro" id="IPR036285">
    <property type="entry name" value="PRP4-like_sf"/>
</dbReference>
<dbReference type="Gene3D" id="4.10.280.110">
    <property type="entry name" value="Pre-mRNA processing factor 4 domain"/>
    <property type="match status" value="1"/>
</dbReference>
<keyword evidence="7" id="KW-1185">Reference proteome</keyword>
<dbReference type="InterPro" id="IPR014906">
    <property type="entry name" value="PRP4-like"/>
</dbReference>
<evidence type="ECO:0000256" key="4">
    <source>
        <dbReference type="SAM" id="MobiDB-lite"/>
    </source>
</evidence>
<feature type="repeat" description="WD" evidence="3">
    <location>
        <begin position="592"/>
        <end position="623"/>
    </location>
</feature>
<accession>A0ABR2S1H1</accession>
<dbReference type="InterPro" id="IPR036322">
    <property type="entry name" value="WD40_repeat_dom_sf"/>
</dbReference>
<dbReference type="Gene3D" id="2.130.10.10">
    <property type="entry name" value="YVTN repeat-like/Quinoprotein amine dehydrogenase"/>
    <property type="match status" value="2"/>
</dbReference>
<dbReference type="Pfam" id="PF00400">
    <property type="entry name" value="WD40"/>
    <property type="match status" value="7"/>
</dbReference>
<evidence type="ECO:0000256" key="2">
    <source>
        <dbReference type="ARBA" id="ARBA00022737"/>
    </source>
</evidence>
<feature type="repeat" description="WD" evidence="3">
    <location>
        <begin position="423"/>
        <end position="464"/>
    </location>
</feature>
<dbReference type="PANTHER" id="PTHR19846">
    <property type="entry name" value="WD40 REPEAT PROTEIN"/>
    <property type="match status" value="1"/>
</dbReference>
<comment type="caution">
    <text evidence="6">The sequence shown here is derived from an EMBL/GenBank/DDBJ whole genome shotgun (WGS) entry which is preliminary data.</text>
</comment>
<organism evidence="6 7">
    <name type="scientific">Hibiscus sabdariffa</name>
    <name type="common">roselle</name>
    <dbReference type="NCBI Taxonomy" id="183260"/>
    <lineage>
        <taxon>Eukaryota</taxon>
        <taxon>Viridiplantae</taxon>
        <taxon>Streptophyta</taxon>
        <taxon>Embryophyta</taxon>
        <taxon>Tracheophyta</taxon>
        <taxon>Spermatophyta</taxon>
        <taxon>Magnoliopsida</taxon>
        <taxon>eudicotyledons</taxon>
        <taxon>Gunneridae</taxon>
        <taxon>Pentapetalae</taxon>
        <taxon>rosids</taxon>
        <taxon>malvids</taxon>
        <taxon>Malvales</taxon>
        <taxon>Malvaceae</taxon>
        <taxon>Malvoideae</taxon>
        <taxon>Hibiscus</taxon>
    </lineage>
</organism>
<dbReference type="SMART" id="SM00320">
    <property type="entry name" value="WD40"/>
    <property type="match status" value="7"/>
</dbReference>
<dbReference type="SUPFAM" id="SSF50978">
    <property type="entry name" value="WD40 repeat-like"/>
    <property type="match status" value="1"/>
</dbReference>
<protein>
    <recommendedName>
        <fullName evidence="5">Pre-mRNA processing factor 4 (PRP4)-like domain-containing protein</fullName>
    </recommendedName>
</protein>
<dbReference type="Proteomes" id="UP001396334">
    <property type="component" value="Unassembled WGS sequence"/>
</dbReference>
<dbReference type="Pfam" id="PF08799">
    <property type="entry name" value="PRP4"/>
    <property type="match status" value="1"/>
</dbReference>
<keyword evidence="1 3" id="KW-0853">WD repeat</keyword>
<feature type="repeat" description="WD" evidence="3">
    <location>
        <begin position="465"/>
        <end position="506"/>
    </location>
</feature>
<gene>
    <name evidence="6" type="ORF">V6N11_033965</name>
</gene>
<dbReference type="InterPro" id="IPR015943">
    <property type="entry name" value="WD40/YVTN_repeat-like_dom_sf"/>
</dbReference>
<dbReference type="EMBL" id="JBBPBN010000018">
    <property type="protein sequence ID" value="KAK9018920.1"/>
    <property type="molecule type" value="Genomic_DNA"/>
</dbReference>
<dbReference type="SUPFAM" id="SSF158230">
    <property type="entry name" value="PRP4-like"/>
    <property type="match status" value="1"/>
</dbReference>
<feature type="compositionally biased region" description="Basic and acidic residues" evidence="4">
    <location>
        <begin position="155"/>
        <end position="168"/>
    </location>
</feature>
<dbReference type="PROSITE" id="PS00678">
    <property type="entry name" value="WD_REPEATS_1"/>
    <property type="match status" value="3"/>
</dbReference>
<feature type="domain" description="Pre-mRNA processing factor 4 (PRP4)-like" evidence="5">
    <location>
        <begin position="207"/>
        <end position="260"/>
    </location>
</feature>
<dbReference type="PROSITE" id="PS50082">
    <property type="entry name" value="WD_REPEATS_2"/>
    <property type="match status" value="6"/>
</dbReference>
<evidence type="ECO:0000256" key="1">
    <source>
        <dbReference type="ARBA" id="ARBA00022574"/>
    </source>
</evidence>
<dbReference type="PROSITE" id="PS50294">
    <property type="entry name" value="WD_REPEATS_REGION"/>
    <property type="match status" value="6"/>
</dbReference>
<dbReference type="PANTHER" id="PTHR19846:SF0">
    <property type="entry name" value="PRE-MRNA PROCESSING FACTOR 4"/>
    <property type="match status" value="1"/>
</dbReference>
<evidence type="ECO:0000256" key="3">
    <source>
        <dbReference type="PROSITE-ProRule" id="PRU00221"/>
    </source>
</evidence>
<dbReference type="PRINTS" id="PR00320">
    <property type="entry name" value="GPROTEINBRPT"/>
</dbReference>
<name>A0ABR2S1H1_9ROSI</name>
<dbReference type="CDD" id="cd00200">
    <property type="entry name" value="WD40"/>
    <property type="match status" value="1"/>
</dbReference>
<feature type="repeat" description="WD" evidence="3">
    <location>
        <begin position="549"/>
        <end position="591"/>
    </location>
</feature>
<feature type="repeat" description="WD" evidence="3">
    <location>
        <begin position="507"/>
        <end position="548"/>
    </location>
</feature>
<evidence type="ECO:0000313" key="7">
    <source>
        <dbReference type="Proteomes" id="UP001396334"/>
    </source>
</evidence>
<feature type="region of interest" description="Disordered" evidence="4">
    <location>
        <begin position="141"/>
        <end position="176"/>
    </location>
</feature>